<dbReference type="Proteomes" id="UP000249526">
    <property type="component" value="Unassembled WGS sequence"/>
</dbReference>
<evidence type="ECO:0000313" key="2">
    <source>
        <dbReference type="Proteomes" id="UP000249526"/>
    </source>
</evidence>
<proteinExistence type="predicted"/>
<dbReference type="RefSeq" id="XP_025515052.1">
    <property type="nucleotide sequence ID" value="XM_025660250.1"/>
</dbReference>
<name>A0A8G1R5F0_9EURO</name>
<organism evidence="1 2">
    <name type="scientific">Aspergillus piperis CBS 112811</name>
    <dbReference type="NCBI Taxonomy" id="1448313"/>
    <lineage>
        <taxon>Eukaryota</taxon>
        <taxon>Fungi</taxon>
        <taxon>Dikarya</taxon>
        <taxon>Ascomycota</taxon>
        <taxon>Pezizomycotina</taxon>
        <taxon>Eurotiomycetes</taxon>
        <taxon>Eurotiomycetidae</taxon>
        <taxon>Eurotiales</taxon>
        <taxon>Aspergillaceae</taxon>
        <taxon>Aspergillus</taxon>
        <taxon>Aspergillus subgen. Circumdati</taxon>
    </lineage>
</organism>
<keyword evidence="2" id="KW-1185">Reference proteome</keyword>
<protein>
    <submittedName>
        <fullName evidence="1">Uncharacterized protein</fullName>
    </submittedName>
</protein>
<evidence type="ECO:0000313" key="1">
    <source>
        <dbReference type="EMBL" id="RAH57130.1"/>
    </source>
</evidence>
<accession>A0A8G1R5F0</accession>
<dbReference type="GeneID" id="37163652"/>
<dbReference type="EMBL" id="KZ825063">
    <property type="protein sequence ID" value="RAH57130.1"/>
    <property type="molecule type" value="Genomic_DNA"/>
</dbReference>
<reference evidence="1 2" key="1">
    <citation type="submission" date="2018-02" db="EMBL/GenBank/DDBJ databases">
        <title>The genomes of Aspergillus section Nigri reveals drivers in fungal speciation.</title>
        <authorList>
            <consortium name="DOE Joint Genome Institute"/>
            <person name="Vesth T.C."/>
            <person name="Nybo J."/>
            <person name="Theobald S."/>
            <person name="Brandl J."/>
            <person name="Frisvad J.C."/>
            <person name="Nielsen K.F."/>
            <person name="Lyhne E.K."/>
            <person name="Kogle M.E."/>
            <person name="Kuo A."/>
            <person name="Riley R."/>
            <person name="Clum A."/>
            <person name="Nolan M."/>
            <person name="Lipzen A."/>
            <person name="Salamov A."/>
            <person name="Henrissat B."/>
            <person name="Wiebenga A."/>
            <person name="De vries R.P."/>
            <person name="Grigoriev I.V."/>
            <person name="Mortensen U.H."/>
            <person name="Andersen M.R."/>
            <person name="Baker S.E."/>
        </authorList>
    </citation>
    <scope>NUCLEOTIDE SEQUENCE [LARGE SCALE GENOMIC DNA]</scope>
    <source>
        <strain evidence="1 2">CBS 112811</strain>
    </source>
</reference>
<sequence>MYPTTHHDLSIIIIPIKTKVIYETATKLHPETTILASNFSIYPTFCSACILHFFMTQSISKTIAVKQSKQNCITVSKRRLELNNVMKLRISSDERKFKKL</sequence>
<dbReference type="AlphaFoldDB" id="A0A8G1R5F0"/>
<gene>
    <name evidence="1" type="ORF">BO85DRAFT_449849</name>
</gene>